<comment type="similarity">
    <text evidence="1">Belongs to the CIA30 family.</text>
</comment>
<evidence type="ECO:0000259" key="2">
    <source>
        <dbReference type="Pfam" id="PF08547"/>
    </source>
</evidence>
<organism evidence="3 4">
    <name type="scientific">Yoonia sediminilitoris</name>
    <dbReference type="NCBI Taxonomy" id="1286148"/>
    <lineage>
        <taxon>Bacteria</taxon>
        <taxon>Pseudomonadati</taxon>
        <taxon>Pseudomonadota</taxon>
        <taxon>Alphaproteobacteria</taxon>
        <taxon>Rhodobacterales</taxon>
        <taxon>Paracoccaceae</taxon>
        <taxon>Yoonia</taxon>
    </lineage>
</organism>
<dbReference type="PANTHER" id="PTHR13194">
    <property type="entry name" value="COMPLEX I INTERMEDIATE-ASSOCIATED PROTEIN 30"/>
    <property type="match status" value="1"/>
</dbReference>
<dbReference type="AlphaFoldDB" id="A0A2T6KFL4"/>
<gene>
    <name evidence="3" type="ORF">C8N45_1062</name>
</gene>
<dbReference type="Pfam" id="PF08547">
    <property type="entry name" value="CIA30"/>
    <property type="match status" value="1"/>
</dbReference>
<reference evidence="3 4" key="1">
    <citation type="submission" date="2018-04" db="EMBL/GenBank/DDBJ databases">
        <title>Genomic Encyclopedia of Archaeal and Bacterial Type Strains, Phase II (KMG-II): from individual species to whole genera.</title>
        <authorList>
            <person name="Goeker M."/>
        </authorList>
    </citation>
    <scope>NUCLEOTIDE SEQUENCE [LARGE SCALE GENOMIC DNA]</scope>
    <source>
        <strain evidence="3 4">DSM 29955</strain>
    </source>
</reference>
<dbReference type="InterPro" id="IPR008979">
    <property type="entry name" value="Galactose-bd-like_sf"/>
</dbReference>
<dbReference type="EMBL" id="QBUD01000006">
    <property type="protein sequence ID" value="PUB14129.1"/>
    <property type="molecule type" value="Genomic_DNA"/>
</dbReference>
<proteinExistence type="inferred from homology"/>
<accession>A0A2T6KFL4</accession>
<evidence type="ECO:0000313" key="4">
    <source>
        <dbReference type="Proteomes" id="UP000244523"/>
    </source>
</evidence>
<protein>
    <submittedName>
        <fullName evidence="3">Complex I intermediate-associated protein 30 (CIA30)</fullName>
    </submittedName>
</protein>
<feature type="domain" description="NADH:ubiquinone oxidoreductase intermediate-associated protein 30" evidence="2">
    <location>
        <begin position="10"/>
        <end position="127"/>
    </location>
</feature>
<sequence>MGKREQVALVPEWEYVADSVMGGVSQGELTSGRVQGRTATRLHGQVSLENNGGFLQMAFDLRPDGGAVDVSAWSGIEMDVFGNDETYDLRLRTTQLARPWQSFRATFEAPNVWTALRVPFATFKPHRIDADFDPTGLRRMGVLAVGRIFTADVAVAGVRLYR</sequence>
<name>A0A2T6KFL4_9RHOB</name>
<dbReference type="SUPFAM" id="SSF49785">
    <property type="entry name" value="Galactose-binding domain-like"/>
    <property type="match status" value="1"/>
</dbReference>
<dbReference type="InterPro" id="IPR039131">
    <property type="entry name" value="NDUFAF1"/>
</dbReference>
<dbReference type="RefSeq" id="WP_108386757.1">
    <property type="nucleotide sequence ID" value="NZ_QBUD01000006.1"/>
</dbReference>
<keyword evidence="4" id="KW-1185">Reference proteome</keyword>
<dbReference type="Proteomes" id="UP000244523">
    <property type="component" value="Unassembled WGS sequence"/>
</dbReference>
<evidence type="ECO:0000313" key="3">
    <source>
        <dbReference type="EMBL" id="PUB14129.1"/>
    </source>
</evidence>
<dbReference type="OrthoDB" id="442188at2"/>
<comment type="caution">
    <text evidence="3">The sequence shown here is derived from an EMBL/GenBank/DDBJ whole genome shotgun (WGS) entry which is preliminary data.</text>
</comment>
<dbReference type="InterPro" id="IPR013857">
    <property type="entry name" value="NADH-UbQ_OxRdtase-assoc_prot30"/>
</dbReference>
<evidence type="ECO:0000256" key="1">
    <source>
        <dbReference type="ARBA" id="ARBA00007884"/>
    </source>
</evidence>
<dbReference type="PANTHER" id="PTHR13194:SF19">
    <property type="entry name" value="NAD(P)-BINDING ROSSMANN-FOLD SUPERFAMILY PROTEIN"/>
    <property type="match status" value="1"/>
</dbReference>